<evidence type="ECO:0000256" key="1">
    <source>
        <dbReference type="SAM" id="MobiDB-lite"/>
    </source>
</evidence>
<feature type="transmembrane region" description="Helical" evidence="2">
    <location>
        <begin position="54"/>
        <end position="71"/>
    </location>
</feature>
<dbReference type="OrthoDB" id="573764at2"/>
<accession>K9YQD0</accession>
<dbReference type="Proteomes" id="UP000010482">
    <property type="component" value="Chromosome"/>
</dbReference>
<dbReference type="STRING" id="13035.Dacsa_0295"/>
<organism evidence="3 4">
    <name type="scientific">Dactylococcopsis salina (strain PCC 8305)</name>
    <name type="common">Myxobactron salinum</name>
    <dbReference type="NCBI Taxonomy" id="13035"/>
    <lineage>
        <taxon>Bacteria</taxon>
        <taxon>Bacillati</taxon>
        <taxon>Cyanobacteriota</taxon>
        <taxon>Cyanophyceae</taxon>
        <taxon>Nodosilineales</taxon>
        <taxon>Cymatolegaceae</taxon>
        <taxon>Dactylococcopsis</taxon>
    </lineage>
</organism>
<feature type="transmembrane region" description="Helical" evidence="2">
    <location>
        <begin position="12"/>
        <end position="34"/>
    </location>
</feature>
<reference evidence="3" key="1">
    <citation type="submission" date="2012-04" db="EMBL/GenBank/DDBJ databases">
        <title>Finished genome of Dactylococcopsis salina PCC 8305.</title>
        <authorList>
            <consortium name="US DOE Joint Genome Institute"/>
            <person name="Gugger M."/>
            <person name="Coursin T."/>
            <person name="Rippka R."/>
            <person name="Tandeau De Marsac N."/>
            <person name="Huntemann M."/>
            <person name="Wei C.-L."/>
            <person name="Han J."/>
            <person name="Detter J.C."/>
            <person name="Han C."/>
            <person name="Tapia R."/>
            <person name="Daligault H."/>
            <person name="Chen A."/>
            <person name="Krypides N."/>
            <person name="Mavromatis K."/>
            <person name="Markowitz V."/>
            <person name="Szeto E."/>
            <person name="Ivanova N."/>
            <person name="Ovchinnikova G."/>
            <person name="Pagani I."/>
            <person name="Pati A."/>
            <person name="Goodwin L."/>
            <person name="Peters L."/>
            <person name="Pitluck S."/>
            <person name="Woyke T."/>
            <person name="Kerfeld C."/>
        </authorList>
    </citation>
    <scope>NUCLEOTIDE SEQUENCE [LARGE SCALE GENOMIC DNA]</scope>
    <source>
        <strain evidence="3">PCC 8305</strain>
    </source>
</reference>
<keyword evidence="4" id="KW-1185">Reference proteome</keyword>
<evidence type="ECO:0000313" key="3">
    <source>
        <dbReference type="EMBL" id="AFZ49099.1"/>
    </source>
</evidence>
<dbReference type="KEGG" id="dsl:Dacsa_0295"/>
<keyword evidence="2" id="KW-1133">Transmembrane helix</keyword>
<keyword evidence="2" id="KW-0812">Transmembrane</keyword>
<dbReference type="RefSeq" id="WP_015228112.1">
    <property type="nucleotide sequence ID" value="NC_019780.1"/>
</dbReference>
<name>K9YQD0_DACS8</name>
<dbReference type="EMBL" id="CP003944">
    <property type="protein sequence ID" value="AFZ49099.1"/>
    <property type="molecule type" value="Genomic_DNA"/>
</dbReference>
<sequence>MESPQRKIWLNFLSLLPSTLLSVLTIAVAFLRFYDQQDFTFLATIEQPRVWSNRLTLAALVVALVTFGVEWDRRNRETARTENERVERRQREIQRDRAAAEERERANRERNRAAEERERANQERNRAAEERERANRERNRAAEERERAARRARIQNRGAILQIRYQIEPNEANGQALRNFLAFLQEYGD</sequence>
<dbReference type="HOGENOM" id="CLU_111967_0_0_3"/>
<gene>
    <name evidence="3" type="ORF">Dacsa_0295</name>
</gene>
<evidence type="ECO:0000313" key="4">
    <source>
        <dbReference type="Proteomes" id="UP000010482"/>
    </source>
</evidence>
<keyword evidence="2" id="KW-0472">Membrane</keyword>
<dbReference type="PATRIC" id="fig|13035.3.peg.336"/>
<proteinExistence type="predicted"/>
<evidence type="ECO:0000256" key="2">
    <source>
        <dbReference type="SAM" id="Phobius"/>
    </source>
</evidence>
<dbReference type="eggNOG" id="ENOG5032SGG">
    <property type="taxonomic scope" value="Bacteria"/>
</dbReference>
<feature type="region of interest" description="Disordered" evidence="1">
    <location>
        <begin position="78"/>
        <end position="144"/>
    </location>
</feature>
<dbReference type="AlphaFoldDB" id="K9YQD0"/>
<protein>
    <submittedName>
        <fullName evidence="3">Uncharacterized protein</fullName>
    </submittedName>
</protein>